<protein>
    <submittedName>
        <fullName evidence="3">Membrane protein-like protein</fullName>
    </submittedName>
</protein>
<sequence>MTDPTTTPPPRPRQTGTRPPAPGPSDPMLAVKIVYGLYAVGYFVGITSLAGLIYAYITRGSDPLADSHFTFQIRTFWIGLGIGLVALASMVIGIGFLIWIFLLVWGLTRVISGFVLANDGRPITGSKYAGVLAV</sequence>
<keyword evidence="2" id="KW-0472">Membrane</keyword>
<evidence type="ECO:0000313" key="4">
    <source>
        <dbReference type="Proteomes" id="UP000006833"/>
    </source>
</evidence>
<dbReference type="RefSeq" id="WP_012177555.1">
    <property type="nucleotide sequence ID" value="NC_009952.1"/>
</dbReference>
<name>A8LRH4_DINSH</name>
<dbReference type="HOGENOM" id="CLU_129294_2_0_5"/>
<dbReference type="eggNOG" id="COG3671">
    <property type="taxonomic scope" value="Bacteria"/>
</dbReference>
<keyword evidence="2" id="KW-0812">Transmembrane</keyword>
<dbReference type="Proteomes" id="UP000006833">
    <property type="component" value="Chromosome"/>
</dbReference>
<dbReference type="AlphaFoldDB" id="A8LRH4"/>
<feature type="transmembrane region" description="Helical" evidence="2">
    <location>
        <begin position="35"/>
        <end position="57"/>
    </location>
</feature>
<proteinExistence type="predicted"/>
<dbReference type="KEGG" id="dsh:Dshi_0879"/>
<evidence type="ECO:0000313" key="3">
    <source>
        <dbReference type="EMBL" id="ABV92624.1"/>
    </source>
</evidence>
<feature type="transmembrane region" description="Helical" evidence="2">
    <location>
        <begin position="77"/>
        <end position="105"/>
    </location>
</feature>
<feature type="region of interest" description="Disordered" evidence="1">
    <location>
        <begin position="1"/>
        <end position="24"/>
    </location>
</feature>
<evidence type="ECO:0000256" key="1">
    <source>
        <dbReference type="SAM" id="MobiDB-lite"/>
    </source>
</evidence>
<dbReference type="EMBL" id="CP000830">
    <property type="protein sequence ID" value="ABV92624.1"/>
    <property type="molecule type" value="Genomic_DNA"/>
</dbReference>
<reference evidence="4" key="1">
    <citation type="journal article" date="2010" name="ISME J.">
        <title>The complete genome sequence of the algal symbiont Dinoroseobacter shibae: a hitchhiker's guide to life in the sea.</title>
        <authorList>
            <person name="Wagner-Dobler I."/>
            <person name="Ballhausen B."/>
            <person name="Berger M."/>
            <person name="Brinkhoff T."/>
            <person name="Buchholz I."/>
            <person name="Bunk B."/>
            <person name="Cypionka H."/>
            <person name="Daniel R."/>
            <person name="Drepper T."/>
            <person name="Gerdts G."/>
            <person name="Hahnke S."/>
            <person name="Han C."/>
            <person name="Jahn D."/>
            <person name="Kalhoefer D."/>
            <person name="Kiss H."/>
            <person name="Klenk H.P."/>
            <person name="Kyrpides N."/>
            <person name="Liebl W."/>
            <person name="Liesegang H."/>
            <person name="Meincke L."/>
            <person name="Pati A."/>
            <person name="Petersen J."/>
            <person name="Piekarski T."/>
            <person name="Pommerenke C."/>
            <person name="Pradella S."/>
            <person name="Pukall R."/>
            <person name="Rabus R."/>
            <person name="Stackebrandt E."/>
            <person name="Thole S."/>
            <person name="Thompson L."/>
            <person name="Tielen P."/>
            <person name="Tomasch J."/>
            <person name="von Jan M."/>
            <person name="Wanphrut N."/>
            <person name="Wichels A."/>
            <person name="Zech H."/>
            <person name="Simon M."/>
        </authorList>
    </citation>
    <scope>NUCLEOTIDE SEQUENCE [LARGE SCALE GENOMIC DNA]</scope>
    <source>
        <strain evidence="4">DSM 16493 / NCIMB 14021 / DFL 12</strain>
    </source>
</reference>
<keyword evidence="2" id="KW-1133">Transmembrane helix</keyword>
<gene>
    <name evidence="3" type="ordered locus">Dshi_0879</name>
</gene>
<evidence type="ECO:0000256" key="2">
    <source>
        <dbReference type="SAM" id="Phobius"/>
    </source>
</evidence>
<organism evidence="3 4">
    <name type="scientific">Dinoroseobacter shibae (strain DSM 16493 / NCIMB 14021 / DFL 12)</name>
    <dbReference type="NCBI Taxonomy" id="398580"/>
    <lineage>
        <taxon>Bacteria</taxon>
        <taxon>Pseudomonadati</taxon>
        <taxon>Pseudomonadota</taxon>
        <taxon>Alphaproteobacteria</taxon>
        <taxon>Rhodobacterales</taxon>
        <taxon>Roseobacteraceae</taxon>
        <taxon>Dinoroseobacter</taxon>
    </lineage>
</organism>
<dbReference type="STRING" id="398580.Dshi_0879"/>
<feature type="compositionally biased region" description="Pro residues" evidence="1">
    <location>
        <begin position="1"/>
        <end position="12"/>
    </location>
</feature>
<accession>A8LRH4</accession>
<keyword evidence="4" id="KW-1185">Reference proteome</keyword>